<proteinExistence type="predicted"/>
<dbReference type="PANTHER" id="PTHR32305">
    <property type="match status" value="1"/>
</dbReference>
<dbReference type="Proteomes" id="UP001596263">
    <property type="component" value="Unassembled WGS sequence"/>
</dbReference>
<feature type="domain" description="Teneurin-like YD-shell" evidence="5">
    <location>
        <begin position="927"/>
        <end position="1020"/>
    </location>
</feature>
<dbReference type="InterPro" id="IPR031325">
    <property type="entry name" value="RHS_repeat"/>
</dbReference>
<dbReference type="NCBIfam" id="TIGR01643">
    <property type="entry name" value="YD_repeat_2x"/>
    <property type="match status" value="5"/>
</dbReference>
<accession>A0ABW0D031</accession>
<evidence type="ECO:0000259" key="4">
    <source>
        <dbReference type="Pfam" id="PF20148"/>
    </source>
</evidence>
<evidence type="ECO:0000259" key="5">
    <source>
        <dbReference type="Pfam" id="PF25023"/>
    </source>
</evidence>
<gene>
    <name evidence="6" type="ORF">ACFPQ9_43685</name>
</gene>
<dbReference type="InterPro" id="IPR022385">
    <property type="entry name" value="Rhs_assc_core"/>
</dbReference>
<feature type="chain" id="PRO_5045535213" evidence="3">
    <location>
        <begin position="40"/>
        <end position="1142"/>
    </location>
</feature>
<feature type="domain" description="DUF6531" evidence="4">
    <location>
        <begin position="135"/>
        <end position="205"/>
    </location>
</feature>
<dbReference type="InterPro" id="IPR050708">
    <property type="entry name" value="T6SS_VgrG/RHS"/>
</dbReference>
<sequence length="1142" mass="122418">MYSRSKSTPRRRARIRTRRIVIASSAVLALAVSATPAIAAPDVPDRPVSAWGKGGEKAKMPPVKVGTTKAPKTVREKVSEQLARWRAAQENRARTGDVPGSARAAIEAVVPEGQGQVPWHQISDVRITDSLVARVNYSNGNLMLAATDFQVAGVGKSLQLTRTYNSLAAPWGKVSQRWWANYERYLQIETDRAVLYDATGGSVPFTKKADGTYATPKGHRLDLEKTAGGEYTVTERGSGTKDTYSASGTLVKVSDRNGGHILVDQHDEGTEHKGFKLTESRSGRSIDLVKTDASQWQAKDNTGRTVVYDLNPAGDLAKTTDTEGKATSFGYDADRRLTKVTTPEGRVTVFTYDSSNRVTSMKRATGFNDSGETGPTHTYAYTADAPGKAGVTTVTDPAGNQTRYTHTADGSVTKVTDALGRNRDRTYDANLNLETAADAMGTGSTPGNVTAYGWDTRSNPTSLKLPTGATSSLTGYRTIAGADVPGKITSADGVQVSYSYDSAGNTTKETVAGTDGGTRTFIYNPASPTCGGFEGQRCEVKDAGGKATKFHYDAKGNLAKVTPPAPLGETTYTYDSAGRPETVTDGRGIKTVFVYDNRDRITKVSSTNMTVTYAWDGDGNLKQRSDATGITKYDFDPLNRETVRTLQDGSQTVLEYTAEGNVESYTDPSGTVRYTYSKTHNLLSLTDPQGKKTTYDYNANDARTKTSLPAGITETVTRDKSNRATRITATSDAEGTLIDLAYSYAYTSGGQTVDGTQIRSRTDHVDGLKRTYDYDSAGRLKYAKETAGSTVNNSWLYCYDKAGNLTSQNGNLPGLLNVQAEDTCPGGTAYTYNDASQLTARDGSTNGWSYDKAGNETAANPTADTARTGGQWNDFSQLTSITQGGKEYKGRYASTDQSERTQFGDTVFHHGPVGLSAQTKAGVDMNLTREPSGNLHSFRTKGETYYYLTDGLGTVEAVANSQGKKVNWYYYSPNGIADATEQVTQPYRFAGGYQDPTGLYHNKARHYDAQLGRFTQPDPSGLEANPYLYASGDPTNLMDPDGTWGIPKWAKNAWKKHSGAIIGIGVAAGCSFASAGTATAACIIVGSGVAGAVSHAASGENQSLGGYWSATWQPMAWGVAGGFAGKLGPAVNRWRADRNLPD</sequence>
<dbReference type="EMBL" id="JBHSKM010000053">
    <property type="protein sequence ID" value="MFC5220723.1"/>
    <property type="molecule type" value="Genomic_DNA"/>
</dbReference>
<dbReference type="Pfam" id="PF05593">
    <property type="entry name" value="RHS_repeat"/>
    <property type="match status" value="2"/>
</dbReference>
<organism evidence="6 7">
    <name type="scientific">Streptomyces coerulescens</name>
    <dbReference type="NCBI Taxonomy" id="29304"/>
    <lineage>
        <taxon>Bacteria</taxon>
        <taxon>Bacillati</taxon>
        <taxon>Actinomycetota</taxon>
        <taxon>Actinomycetes</taxon>
        <taxon>Kitasatosporales</taxon>
        <taxon>Streptomycetaceae</taxon>
        <taxon>Streptomyces</taxon>
    </lineage>
</organism>
<dbReference type="Pfam" id="PF25023">
    <property type="entry name" value="TEN_YD-shell"/>
    <property type="match status" value="2"/>
</dbReference>
<keyword evidence="3" id="KW-0732">Signal</keyword>
<dbReference type="Pfam" id="PF20148">
    <property type="entry name" value="DUF6531"/>
    <property type="match status" value="1"/>
</dbReference>
<evidence type="ECO:0000256" key="3">
    <source>
        <dbReference type="SAM" id="SignalP"/>
    </source>
</evidence>
<dbReference type="InterPro" id="IPR056823">
    <property type="entry name" value="TEN-like_YD-shell"/>
</dbReference>
<dbReference type="PANTHER" id="PTHR32305:SF15">
    <property type="entry name" value="PROTEIN RHSA-RELATED"/>
    <property type="match status" value="1"/>
</dbReference>
<feature type="region of interest" description="Disordered" evidence="2">
    <location>
        <begin position="50"/>
        <end position="74"/>
    </location>
</feature>
<reference evidence="7" key="1">
    <citation type="journal article" date="2019" name="Int. J. Syst. Evol. Microbiol.">
        <title>The Global Catalogue of Microorganisms (GCM) 10K type strain sequencing project: providing services to taxonomists for standard genome sequencing and annotation.</title>
        <authorList>
            <consortium name="The Broad Institute Genomics Platform"/>
            <consortium name="The Broad Institute Genome Sequencing Center for Infectious Disease"/>
            <person name="Wu L."/>
            <person name="Ma J."/>
        </authorList>
    </citation>
    <scope>NUCLEOTIDE SEQUENCE [LARGE SCALE GENOMIC DNA]</scope>
    <source>
        <strain evidence="7">KCTC 42586</strain>
    </source>
</reference>
<keyword evidence="7" id="KW-1185">Reference proteome</keyword>
<evidence type="ECO:0000256" key="2">
    <source>
        <dbReference type="SAM" id="MobiDB-lite"/>
    </source>
</evidence>
<protein>
    <submittedName>
        <fullName evidence="6">RHS repeat-associated core domain-containing protein</fullName>
    </submittedName>
</protein>
<dbReference type="Gene3D" id="2.180.10.10">
    <property type="entry name" value="RHS repeat-associated core"/>
    <property type="match status" value="2"/>
</dbReference>
<dbReference type="InterPro" id="IPR045351">
    <property type="entry name" value="DUF6531"/>
</dbReference>
<evidence type="ECO:0000256" key="1">
    <source>
        <dbReference type="ARBA" id="ARBA00022737"/>
    </source>
</evidence>
<feature type="domain" description="Teneurin-like YD-shell" evidence="5">
    <location>
        <begin position="547"/>
        <end position="636"/>
    </location>
</feature>
<keyword evidence="1" id="KW-0677">Repeat</keyword>
<name>A0ABW0D031_STRCD</name>
<evidence type="ECO:0000313" key="7">
    <source>
        <dbReference type="Proteomes" id="UP001596263"/>
    </source>
</evidence>
<dbReference type="InterPro" id="IPR006530">
    <property type="entry name" value="YD"/>
</dbReference>
<comment type="caution">
    <text evidence="6">The sequence shown here is derived from an EMBL/GenBank/DDBJ whole genome shotgun (WGS) entry which is preliminary data.</text>
</comment>
<dbReference type="RefSeq" id="WP_380865882.1">
    <property type="nucleotide sequence ID" value="NZ_JBHSKM010000053.1"/>
</dbReference>
<evidence type="ECO:0000313" key="6">
    <source>
        <dbReference type="EMBL" id="MFC5220723.1"/>
    </source>
</evidence>
<feature type="signal peptide" evidence="3">
    <location>
        <begin position="1"/>
        <end position="39"/>
    </location>
</feature>
<dbReference type="NCBIfam" id="TIGR03696">
    <property type="entry name" value="Rhs_assc_core"/>
    <property type="match status" value="1"/>
</dbReference>